<protein>
    <submittedName>
        <fullName evidence="6">Alcohol oxidase</fullName>
    </submittedName>
</protein>
<evidence type="ECO:0000259" key="5">
    <source>
        <dbReference type="PROSITE" id="PS00624"/>
    </source>
</evidence>
<feature type="active site" description="Proton donor" evidence="2">
    <location>
        <position position="547"/>
    </location>
</feature>
<dbReference type="SUPFAM" id="SSF54373">
    <property type="entry name" value="FAD-linked reductases, C-terminal domain"/>
    <property type="match status" value="1"/>
</dbReference>
<comment type="caution">
    <text evidence="6">The sequence shown here is derived from an EMBL/GenBank/DDBJ whole genome shotgun (WGS) entry which is preliminary data.</text>
</comment>
<feature type="chain" id="PRO_5014138018" evidence="4">
    <location>
        <begin position="19"/>
        <end position="610"/>
    </location>
</feature>
<comment type="similarity">
    <text evidence="1">Belongs to the GMC oxidoreductase family.</text>
</comment>
<dbReference type="Pfam" id="PF05199">
    <property type="entry name" value="GMC_oxred_C"/>
    <property type="match status" value="1"/>
</dbReference>
<accession>A0A2I2GST9</accession>
<dbReference type="SUPFAM" id="SSF51905">
    <property type="entry name" value="FAD/NAD(P)-binding domain"/>
    <property type="match status" value="1"/>
</dbReference>
<dbReference type="GO" id="GO:0016614">
    <property type="term" value="F:oxidoreductase activity, acting on CH-OH group of donors"/>
    <property type="evidence" value="ECO:0007669"/>
    <property type="project" value="InterPro"/>
</dbReference>
<dbReference type="Gene3D" id="3.50.50.60">
    <property type="entry name" value="FAD/NAD(P)-binding domain"/>
    <property type="match status" value="1"/>
</dbReference>
<comment type="cofactor">
    <cofactor evidence="3">
        <name>FAD</name>
        <dbReference type="ChEBI" id="CHEBI:57692"/>
    </cofactor>
</comment>
<dbReference type="GeneID" id="36551106"/>
<evidence type="ECO:0000313" key="6">
    <source>
        <dbReference type="EMBL" id="PLB55930.1"/>
    </source>
</evidence>
<dbReference type="InterPro" id="IPR036188">
    <property type="entry name" value="FAD/NAD-bd_sf"/>
</dbReference>
<evidence type="ECO:0000256" key="4">
    <source>
        <dbReference type="SAM" id="SignalP"/>
    </source>
</evidence>
<dbReference type="InterPro" id="IPR000172">
    <property type="entry name" value="GMC_OxRdtase_N"/>
</dbReference>
<feature type="signal peptide" evidence="4">
    <location>
        <begin position="1"/>
        <end position="18"/>
    </location>
</feature>
<dbReference type="GO" id="GO:0050660">
    <property type="term" value="F:flavin adenine dinucleotide binding"/>
    <property type="evidence" value="ECO:0007669"/>
    <property type="project" value="InterPro"/>
</dbReference>
<organism evidence="6 7">
    <name type="scientific">Aspergillus steynii IBT 23096</name>
    <dbReference type="NCBI Taxonomy" id="1392250"/>
    <lineage>
        <taxon>Eukaryota</taxon>
        <taxon>Fungi</taxon>
        <taxon>Dikarya</taxon>
        <taxon>Ascomycota</taxon>
        <taxon>Pezizomycotina</taxon>
        <taxon>Eurotiomycetes</taxon>
        <taxon>Eurotiomycetidae</taxon>
        <taxon>Eurotiales</taxon>
        <taxon>Aspergillaceae</taxon>
        <taxon>Aspergillus</taxon>
        <taxon>Aspergillus subgen. Circumdati</taxon>
    </lineage>
</organism>
<dbReference type="Gene3D" id="3.30.560.10">
    <property type="entry name" value="Glucose Oxidase, domain 3"/>
    <property type="match status" value="1"/>
</dbReference>
<evidence type="ECO:0000256" key="2">
    <source>
        <dbReference type="PIRSR" id="PIRSR000137-1"/>
    </source>
</evidence>
<dbReference type="RefSeq" id="XP_024711232.1">
    <property type="nucleotide sequence ID" value="XM_024843406.1"/>
</dbReference>
<evidence type="ECO:0000256" key="3">
    <source>
        <dbReference type="PIRSR" id="PIRSR000137-2"/>
    </source>
</evidence>
<keyword evidence="4" id="KW-0732">Signal</keyword>
<feature type="binding site" evidence="3">
    <location>
        <begin position="592"/>
        <end position="593"/>
    </location>
    <ligand>
        <name>FAD</name>
        <dbReference type="ChEBI" id="CHEBI:57692"/>
    </ligand>
</feature>
<keyword evidence="3" id="KW-0285">Flavoprotein</keyword>
<dbReference type="PIRSF" id="PIRSF000137">
    <property type="entry name" value="Alcohol_oxidase"/>
    <property type="match status" value="1"/>
</dbReference>
<dbReference type="AlphaFoldDB" id="A0A2I2GST9"/>
<evidence type="ECO:0000256" key="1">
    <source>
        <dbReference type="ARBA" id="ARBA00010790"/>
    </source>
</evidence>
<evidence type="ECO:0000313" key="7">
    <source>
        <dbReference type="Proteomes" id="UP000234275"/>
    </source>
</evidence>
<dbReference type="EMBL" id="MSFO01000001">
    <property type="protein sequence ID" value="PLB55930.1"/>
    <property type="molecule type" value="Genomic_DNA"/>
</dbReference>
<dbReference type="InterPro" id="IPR012132">
    <property type="entry name" value="GMC_OxRdtase"/>
</dbReference>
<dbReference type="PANTHER" id="PTHR11552">
    <property type="entry name" value="GLUCOSE-METHANOL-CHOLINE GMC OXIDOREDUCTASE"/>
    <property type="match status" value="1"/>
</dbReference>
<dbReference type="GO" id="GO:0044550">
    <property type="term" value="P:secondary metabolite biosynthetic process"/>
    <property type="evidence" value="ECO:0007669"/>
    <property type="project" value="TreeGrafter"/>
</dbReference>
<sequence>MALLRAFSFLSLLAASTATGPFEAPATSLGTPGKDASYDYVVVGGGTAGLTIAGRLAQEGGFTVAVVEAGGFYQLNGNLSVIPAFDIWYAGASPDDTNPNIDWGFVTSPQAGMNNREIHYARGKCLSGSSARNYMTYHCGTTDSYSKWATEVDDSSYELSNFWPYFQKTVNFTQPDNERRAANASIPETDRFASGSPLQVSHPVYANPFSSWVKKALQYMGFKEAKDFVSGELSGVQYNMVTVDPRWSTRSSAEEFVRSIGVADNFKIYNGTLAQKLVFKGTTATGVKVTTSGKDYTLSAKKEVIVSAGAFQSPQLLMVSGVGPADILEEFDIPVISELAGVGQNMWDHLLFGLSYQVTTPSHSAVGNAEYLAQATEEYLADGSGMLGNPGGDIVAWEKLAGKQLKRLSADTQCRLGDSFPSDWPEVEYITLDAYMGNNQNYITGAPQTPYMYVSPAASLVSPFSRGNLTIASASMEDDPIINPNWLTDTADQELAILAVKRIREMVDTDIMKNVIVGTEVYPGRDKVSTDAEILNFVRDNGIQIFHAAATCKMGTSKDPLAVVDSQGRVFGTSQLRVVDASAFPFLPPGHPQATVYALAEKIAADIIGK</sequence>
<dbReference type="STRING" id="1392250.A0A2I2GST9"/>
<feature type="domain" description="Glucose-methanol-choline oxidoreductase N-terminal" evidence="5">
    <location>
        <begin position="309"/>
        <end position="323"/>
    </location>
</feature>
<keyword evidence="3" id="KW-0274">FAD</keyword>
<reference evidence="6 7" key="1">
    <citation type="submission" date="2016-12" db="EMBL/GenBank/DDBJ databases">
        <title>The genomes of Aspergillus section Nigri reveals drivers in fungal speciation.</title>
        <authorList>
            <consortium name="DOE Joint Genome Institute"/>
            <person name="Vesth T.C."/>
            <person name="Nybo J."/>
            <person name="Theobald S."/>
            <person name="Brandl J."/>
            <person name="Frisvad J.C."/>
            <person name="Nielsen K.F."/>
            <person name="Lyhne E.K."/>
            <person name="Kogle M.E."/>
            <person name="Kuo A."/>
            <person name="Riley R."/>
            <person name="Clum A."/>
            <person name="Nolan M."/>
            <person name="Lipzen A."/>
            <person name="Salamov A."/>
            <person name="Henrissat B."/>
            <person name="Wiebenga A."/>
            <person name="De Vries R.P."/>
            <person name="Grigoriev I.V."/>
            <person name="Mortensen U.H."/>
            <person name="Andersen M.R."/>
            <person name="Baker S.E."/>
        </authorList>
    </citation>
    <scope>NUCLEOTIDE SEQUENCE [LARGE SCALE GENOMIC DNA]</scope>
    <source>
        <strain evidence="6 7">IBT 23096</strain>
    </source>
</reference>
<gene>
    <name evidence="6" type="ORF">P170DRAFT_343506</name>
</gene>
<dbReference type="OrthoDB" id="269227at2759"/>
<dbReference type="Pfam" id="PF00732">
    <property type="entry name" value="GMC_oxred_N"/>
    <property type="match status" value="1"/>
</dbReference>
<dbReference type="VEuPathDB" id="FungiDB:P170DRAFT_343506"/>
<proteinExistence type="inferred from homology"/>
<dbReference type="PANTHER" id="PTHR11552:SF228">
    <property type="entry name" value="GLUCOSE-METHANOL-CHOLINE OXIDOREDUCTASE N-TERMINAL DOMAIN-CONTAINING PROTEIN"/>
    <property type="match status" value="1"/>
</dbReference>
<dbReference type="InterPro" id="IPR007867">
    <property type="entry name" value="GMC_OxRtase_C"/>
</dbReference>
<feature type="active site" description="Proton acceptor" evidence="2">
    <location>
        <position position="591"/>
    </location>
</feature>
<dbReference type="PROSITE" id="PS00624">
    <property type="entry name" value="GMC_OXRED_2"/>
    <property type="match status" value="1"/>
</dbReference>
<keyword evidence="7" id="KW-1185">Reference proteome</keyword>
<name>A0A2I2GST9_9EURO</name>
<dbReference type="Proteomes" id="UP000234275">
    <property type="component" value="Unassembled WGS sequence"/>
</dbReference>